<comment type="caution">
    <text evidence="9">The sequence shown here is derived from an EMBL/GenBank/DDBJ whole genome shotgun (WGS) entry which is preliminary data.</text>
</comment>
<keyword evidence="3 7" id="KW-0812">Transmembrane</keyword>
<evidence type="ECO:0000313" key="10">
    <source>
        <dbReference type="Proteomes" id="UP000260812"/>
    </source>
</evidence>
<keyword evidence="10" id="KW-1185">Reference proteome</keyword>
<dbReference type="PANTHER" id="PTHR30572:SF4">
    <property type="entry name" value="ABC TRANSPORTER PERMEASE YTRF"/>
    <property type="match status" value="1"/>
</dbReference>
<evidence type="ECO:0000256" key="2">
    <source>
        <dbReference type="ARBA" id="ARBA00022475"/>
    </source>
</evidence>
<keyword evidence="5 7" id="KW-0472">Membrane</keyword>
<sequence length="218" mass="24100">MFVVFDADAYFNSRTDSTVKPPKKYSLNSAGIIDETMSKNSDYSYTVYTDLELLKVRLKQIFKKKIIPGQPTMKNGKPLPYFVYDSIEVNVDNVKHVKEVLTLLNKSGYQAVGKIEWLEQSEKQSKMIQTVLGGIGAVFLFVAAIGITNTMVMSIYERTKEIGVLKVLGCDMGSNISRIPSWLSLAALIFAALVGITAGIFPALKAMNMSPLAAIRNE</sequence>
<gene>
    <name evidence="9" type="ORF">DXC51_11630</name>
</gene>
<comment type="similarity">
    <text evidence="6">Belongs to the ABC-4 integral membrane protein family.</text>
</comment>
<keyword evidence="4 7" id="KW-1133">Transmembrane helix</keyword>
<reference evidence="9" key="1">
    <citation type="submission" date="2018-08" db="EMBL/GenBank/DDBJ databases">
        <title>A genome reference for cultivated species of the human gut microbiota.</title>
        <authorList>
            <person name="Zou Y."/>
            <person name="Xue W."/>
            <person name="Luo G."/>
        </authorList>
    </citation>
    <scope>NUCLEOTIDE SEQUENCE [LARGE SCALE GENOMIC DNA]</scope>
    <source>
        <strain evidence="9">TF05-5AC</strain>
    </source>
</reference>
<dbReference type="Proteomes" id="UP000260812">
    <property type="component" value="Unassembled WGS sequence"/>
</dbReference>
<accession>A0A3E3I4N0</accession>
<dbReference type="Pfam" id="PF02687">
    <property type="entry name" value="FtsX"/>
    <property type="match status" value="1"/>
</dbReference>
<evidence type="ECO:0000256" key="3">
    <source>
        <dbReference type="ARBA" id="ARBA00022692"/>
    </source>
</evidence>
<name>A0A3E3I4N0_9FIRM</name>
<feature type="domain" description="ABC3 transporter permease C-terminal" evidence="8">
    <location>
        <begin position="135"/>
        <end position="171"/>
    </location>
</feature>
<dbReference type="AlphaFoldDB" id="A0A3E3I4N0"/>
<evidence type="ECO:0000256" key="1">
    <source>
        <dbReference type="ARBA" id="ARBA00004651"/>
    </source>
</evidence>
<dbReference type="GO" id="GO:0005886">
    <property type="term" value="C:plasma membrane"/>
    <property type="evidence" value="ECO:0007669"/>
    <property type="project" value="UniProtKB-SubCell"/>
</dbReference>
<dbReference type="PANTHER" id="PTHR30572">
    <property type="entry name" value="MEMBRANE COMPONENT OF TRANSPORTER-RELATED"/>
    <property type="match status" value="1"/>
</dbReference>
<proteinExistence type="inferred from homology"/>
<dbReference type="GO" id="GO:0022857">
    <property type="term" value="F:transmembrane transporter activity"/>
    <property type="evidence" value="ECO:0007669"/>
    <property type="project" value="TreeGrafter"/>
</dbReference>
<comment type="subcellular location">
    <subcellularLocation>
        <location evidence="1">Cell membrane</location>
        <topology evidence="1">Multi-pass membrane protein</topology>
    </subcellularLocation>
</comment>
<organism evidence="9 10">
    <name type="scientific">Eisenbergiella massiliensis</name>
    <dbReference type="NCBI Taxonomy" id="1720294"/>
    <lineage>
        <taxon>Bacteria</taxon>
        <taxon>Bacillati</taxon>
        <taxon>Bacillota</taxon>
        <taxon>Clostridia</taxon>
        <taxon>Lachnospirales</taxon>
        <taxon>Lachnospiraceae</taxon>
        <taxon>Eisenbergiella</taxon>
    </lineage>
</organism>
<dbReference type="EMBL" id="QVLV01000007">
    <property type="protein sequence ID" value="RGE60246.1"/>
    <property type="molecule type" value="Genomic_DNA"/>
</dbReference>
<feature type="transmembrane region" description="Helical" evidence="7">
    <location>
        <begin position="182"/>
        <end position="204"/>
    </location>
</feature>
<evidence type="ECO:0000313" key="9">
    <source>
        <dbReference type="EMBL" id="RGE60246.1"/>
    </source>
</evidence>
<evidence type="ECO:0000259" key="8">
    <source>
        <dbReference type="Pfam" id="PF02687"/>
    </source>
</evidence>
<keyword evidence="2" id="KW-1003">Cell membrane</keyword>
<feature type="transmembrane region" description="Helical" evidence="7">
    <location>
        <begin position="131"/>
        <end position="156"/>
    </location>
</feature>
<evidence type="ECO:0000256" key="5">
    <source>
        <dbReference type="ARBA" id="ARBA00023136"/>
    </source>
</evidence>
<evidence type="ECO:0000256" key="4">
    <source>
        <dbReference type="ARBA" id="ARBA00022989"/>
    </source>
</evidence>
<protein>
    <recommendedName>
        <fullName evidence="8">ABC3 transporter permease C-terminal domain-containing protein</fullName>
    </recommendedName>
</protein>
<evidence type="ECO:0000256" key="7">
    <source>
        <dbReference type="SAM" id="Phobius"/>
    </source>
</evidence>
<dbReference type="InterPro" id="IPR003838">
    <property type="entry name" value="ABC3_permease_C"/>
</dbReference>
<dbReference type="InterPro" id="IPR050250">
    <property type="entry name" value="Macrolide_Exporter_MacB"/>
</dbReference>
<evidence type="ECO:0000256" key="6">
    <source>
        <dbReference type="ARBA" id="ARBA00038076"/>
    </source>
</evidence>